<dbReference type="GeneID" id="105044836"/>
<feature type="region of interest" description="Disordered" evidence="2">
    <location>
        <begin position="142"/>
        <end position="183"/>
    </location>
</feature>
<evidence type="ECO:0000313" key="5">
    <source>
        <dbReference type="RefSeq" id="XP_029120343.1"/>
    </source>
</evidence>
<proteinExistence type="predicted"/>
<dbReference type="RefSeq" id="XP_019706320.1">
    <property type="nucleotide sequence ID" value="XM_019850761.2"/>
</dbReference>
<dbReference type="KEGG" id="egu:105044836"/>
<evidence type="ECO:0000256" key="1">
    <source>
        <dbReference type="SAM" id="Coils"/>
    </source>
</evidence>
<sequence>METPATGTPGTRSLPRRKPLQPKTSNASPAPASLTKPKPIQISPLIKGDTDKENRSIHVAEIGPLEASLAEELEAIRRRRERLRVERERTERMLRERDRVLQMAMREWERRGREQRRVELELQGLTRLKELEASCMRFTPVKSLRAREEEKRSAEAQSQGLSHAAQDNEATESLSSQEKAAEN</sequence>
<dbReference type="PANTHER" id="PTHR36790:SF1">
    <property type="entry name" value="MYELIN TRANSCRIPTION FACTOR"/>
    <property type="match status" value="1"/>
</dbReference>
<evidence type="ECO:0000313" key="4">
    <source>
        <dbReference type="RefSeq" id="XP_019706320.1"/>
    </source>
</evidence>
<accession>A0A6J0PIC4</accession>
<feature type="region of interest" description="Disordered" evidence="2">
    <location>
        <begin position="1"/>
        <end position="52"/>
    </location>
</feature>
<organism evidence="3 4">
    <name type="scientific">Elaeis guineensis var. tenera</name>
    <name type="common">Oil palm</name>
    <dbReference type="NCBI Taxonomy" id="51953"/>
    <lineage>
        <taxon>Eukaryota</taxon>
        <taxon>Viridiplantae</taxon>
        <taxon>Streptophyta</taxon>
        <taxon>Embryophyta</taxon>
        <taxon>Tracheophyta</taxon>
        <taxon>Spermatophyta</taxon>
        <taxon>Magnoliopsida</taxon>
        <taxon>Liliopsida</taxon>
        <taxon>Arecaceae</taxon>
        <taxon>Arecoideae</taxon>
        <taxon>Cocoseae</taxon>
        <taxon>Elaeidinae</taxon>
        <taxon>Elaeis</taxon>
    </lineage>
</organism>
<feature type="compositionally biased region" description="Basic and acidic residues" evidence="2">
    <location>
        <begin position="145"/>
        <end position="154"/>
    </location>
</feature>
<gene>
    <name evidence="4 5" type="primary">LOC105044836</name>
</gene>
<dbReference type="Proteomes" id="UP000504607">
    <property type="component" value="Chromosome 5"/>
</dbReference>
<feature type="compositionally biased region" description="Polar residues" evidence="2">
    <location>
        <begin position="171"/>
        <end position="183"/>
    </location>
</feature>
<name>A0A6J0PIC4_ELAGV</name>
<dbReference type="RefSeq" id="XP_029120343.1">
    <property type="nucleotide sequence ID" value="XM_029264510.1"/>
</dbReference>
<feature type="coiled-coil region" evidence="1">
    <location>
        <begin position="66"/>
        <end position="93"/>
    </location>
</feature>
<evidence type="ECO:0000313" key="3">
    <source>
        <dbReference type="Proteomes" id="UP000504607"/>
    </source>
</evidence>
<keyword evidence="1" id="KW-0175">Coiled coil</keyword>
<dbReference type="AlphaFoldDB" id="A0A6J0PIC4"/>
<evidence type="ECO:0000256" key="2">
    <source>
        <dbReference type="SAM" id="MobiDB-lite"/>
    </source>
</evidence>
<feature type="compositionally biased region" description="Polar residues" evidence="2">
    <location>
        <begin position="1"/>
        <end position="11"/>
    </location>
</feature>
<keyword evidence="3" id="KW-1185">Reference proteome</keyword>
<dbReference type="PANTHER" id="PTHR36790">
    <property type="entry name" value="MYELIN TRANSCRIPTION FACTOR"/>
    <property type="match status" value="1"/>
</dbReference>
<protein>
    <submittedName>
        <fullName evidence="4 5">High mobility group B protein 6</fullName>
    </submittedName>
</protein>
<dbReference type="OrthoDB" id="982181at2759"/>
<reference evidence="4 5" key="1">
    <citation type="submission" date="2025-04" db="UniProtKB">
        <authorList>
            <consortium name="RefSeq"/>
        </authorList>
    </citation>
    <scope>IDENTIFICATION</scope>
</reference>